<organism evidence="1">
    <name type="scientific">Ralstonia syzygii R24</name>
    <dbReference type="NCBI Taxonomy" id="907261"/>
    <lineage>
        <taxon>Bacteria</taxon>
        <taxon>Pseudomonadati</taxon>
        <taxon>Pseudomonadota</taxon>
        <taxon>Betaproteobacteria</taxon>
        <taxon>Burkholderiales</taxon>
        <taxon>Burkholderiaceae</taxon>
        <taxon>Ralstonia</taxon>
        <taxon>Ralstonia solanacearum species complex</taxon>
    </lineage>
</organism>
<evidence type="ECO:0000313" key="1">
    <source>
        <dbReference type="EMBL" id="CCA86608.1"/>
    </source>
</evidence>
<accession>G3A7X2</accession>
<sequence>MDILEALRAAPSAELYRLYLTVGRMLNDPQRLLECRRHLHLGMTIRYVDENPTQPLRTGRILELRQTQAVIEDVATLRRWALPYAAIVADASAAASQAPHAEPQPQPRAERGDFRVGDTVAFTDQYLREHIGTIVRINHKTASVQCGSSDQYWRVAFALLRNVVDL</sequence>
<dbReference type="AlphaFoldDB" id="G3A7X2"/>
<dbReference type="InterPro" id="IPR055629">
    <property type="entry name" value="DUF7205"/>
</dbReference>
<reference evidence="1" key="1">
    <citation type="journal article" date="2011" name="PLoS ONE">
        <title>Ralstonia syzygii, the Blood Disease Bacterium and some Asian R. solanacearum strains form a single genomic species despite divergent lifestyles.</title>
        <authorList>
            <person name="Remenant B."/>
            <person name="de Cambiaire J.C."/>
            <person name="Cellier G."/>
            <person name="Jacobs J.M."/>
            <person name="Mangenot S."/>
            <person name="Barbe V."/>
            <person name="Lajus A."/>
            <person name="Vallenet D."/>
            <person name="Medigue C."/>
            <person name="Fegan M."/>
            <person name="Allen C."/>
            <person name="Prior P."/>
        </authorList>
    </citation>
    <scope>NUCLEOTIDE SEQUENCE</scope>
    <source>
        <strain evidence="1">R24</strain>
    </source>
</reference>
<dbReference type="RefSeq" id="WP_197334760.1">
    <property type="nucleotide sequence ID" value="NZ_CP115944.1"/>
</dbReference>
<gene>
    <name evidence="1" type="ORF">RALSY_40838</name>
</gene>
<dbReference type="EMBL" id="FR854089">
    <property type="protein sequence ID" value="CCA86608.1"/>
    <property type="molecule type" value="Genomic_DNA"/>
</dbReference>
<reference evidence="1" key="2">
    <citation type="submission" date="2011-04" db="EMBL/GenBank/DDBJ databases">
        <authorList>
            <person name="Genoscope - CEA"/>
        </authorList>
    </citation>
    <scope>NUCLEOTIDE SEQUENCE</scope>
    <source>
        <strain evidence="1">R24</strain>
    </source>
</reference>
<proteinExistence type="predicted"/>
<dbReference type="Pfam" id="PF23835">
    <property type="entry name" value="DUF7205"/>
    <property type="match status" value="1"/>
</dbReference>
<protein>
    <submittedName>
        <fullName evidence="1">Uncharacterized protein</fullName>
    </submittedName>
</protein>
<name>G3A7X2_9RALS</name>